<name>A0AAD9NUN8_RIDPI</name>
<feature type="transmembrane region" description="Helical" evidence="8">
    <location>
        <begin position="133"/>
        <end position="158"/>
    </location>
</feature>
<keyword evidence="6 8" id="KW-0472">Membrane</keyword>
<dbReference type="Pfam" id="PF00209">
    <property type="entry name" value="SNF"/>
    <property type="match status" value="1"/>
</dbReference>
<comment type="similarity">
    <text evidence="2">Belongs to the sodium:neurotransmitter symporter (SNF) (TC 2.A.22) family.</text>
</comment>
<dbReference type="PROSITE" id="PS50267">
    <property type="entry name" value="NA_NEUROTRAN_SYMP_3"/>
    <property type="match status" value="1"/>
</dbReference>
<dbReference type="Proteomes" id="UP001209878">
    <property type="component" value="Unassembled WGS sequence"/>
</dbReference>
<evidence type="ECO:0000256" key="1">
    <source>
        <dbReference type="ARBA" id="ARBA00004141"/>
    </source>
</evidence>
<evidence type="ECO:0000256" key="6">
    <source>
        <dbReference type="ARBA" id="ARBA00023136"/>
    </source>
</evidence>
<dbReference type="AlphaFoldDB" id="A0AAD9NUN8"/>
<feature type="transmembrane region" description="Helical" evidence="8">
    <location>
        <begin position="54"/>
        <end position="78"/>
    </location>
</feature>
<dbReference type="GO" id="GO:0089718">
    <property type="term" value="P:amino acid import across plasma membrane"/>
    <property type="evidence" value="ECO:0007669"/>
    <property type="project" value="TreeGrafter"/>
</dbReference>
<keyword evidence="5 8" id="KW-1133">Transmembrane helix</keyword>
<dbReference type="InterPro" id="IPR037272">
    <property type="entry name" value="SNS_sf"/>
</dbReference>
<sequence length="223" mass="25492">MGMFQTMTSAFVDEYAWVKDRKVMVTGALCFAEFIIGIPCVTQGGIYVLQVLDWYSSTFSLMIIAFTECVIIGWIYGVEQFYKDITMMIGYRPCAWWRILWCYITPGLILFVLLFSIVIHTPVTYGEYVYPSWAIAIGWLFALCSIIPLPSMALYKVWNEKGSIRKRISKLLKPVEQWGPALEQYRELYKASIYHVSSSTSFPELESSQKLNGCDASLDPSVV</sequence>
<evidence type="ECO:0000313" key="9">
    <source>
        <dbReference type="EMBL" id="KAK2183055.1"/>
    </source>
</evidence>
<dbReference type="PANTHER" id="PTHR11616">
    <property type="entry name" value="SODIUM/CHLORIDE DEPENDENT TRANSPORTER"/>
    <property type="match status" value="1"/>
</dbReference>
<keyword evidence="3" id="KW-0813">Transport</keyword>
<organism evidence="9 10">
    <name type="scientific">Ridgeia piscesae</name>
    <name type="common">Tubeworm</name>
    <dbReference type="NCBI Taxonomy" id="27915"/>
    <lineage>
        <taxon>Eukaryota</taxon>
        <taxon>Metazoa</taxon>
        <taxon>Spiralia</taxon>
        <taxon>Lophotrochozoa</taxon>
        <taxon>Annelida</taxon>
        <taxon>Polychaeta</taxon>
        <taxon>Sedentaria</taxon>
        <taxon>Canalipalpata</taxon>
        <taxon>Sabellida</taxon>
        <taxon>Siboglinidae</taxon>
        <taxon>Ridgeia</taxon>
    </lineage>
</organism>
<dbReference type="PANTHER" id="PTHR11616:SF321">
    <property type="entry name" value="SODIUM-DEPENDENT NUTRIENT AMINO ACID TRANSPORTER 1-RELATED"/>
    <property type="match status" value="1"/>
</dbReference>
<evidence type="ECO:0000256" key="4">
    <source>
        <dbReference type="ARBA" id="ARBA00022692"/>
    </source>
</evidence>
<keyword evidence="4 8" id="KW-0812">Transmembrane</keyword>
<accession>A0AAD9NUN8</accession>
<dbReference type="SUPFAM" id="SSF161070">
    <property type="entry name" value="SNF-like"/>
    <property type="match status" value="1"/>
</dbReference>
<proteinExistence type="inferred from homology"/>
<evidence type="ECO:0000256" key="5">
    <source>
        <dbReference type="ARBA" id="ARBA00022989"/>
    </source>
</evidence>
<protein>
    <submittedName>
        <fullName evidence="9">Uncharacterized protein</fullName>
    </submittedName>
</protein>
<dbReference type="GO" id="GO:0005886">
    <property type="term" value="C:plasma membrane"/>
    <property type="evidence" value="ECO:0007669"/>
    <property type="project" value="TreeGrafter"/>
</dbReference>
<comment type="caution">
    <text evidence="9">The sequence shown here is derived from an EMBL/GenBank/DDBJ whole genome shotgun (WGS) entry which is preliminary data.</text>
</comment>
<dbReference type="EMBL" id="JAODUO010000325">
    <property type="protein sequence ID" value="KAK2183055.1"/>
    <property type="molecule type" value="Genomic_DNA"/>
</dbReference>
<feature type="transmembrane region" description="Helical" evidence="8">
    <location>
        <begin position="23"/>
        <end position="48"/>
    </location>
</feature>
<comment type="subcellular location">
    <subcellularLocation>
        <location evidence="1">Membrane</location>
        <topology evidence="1">Multi-pass membrane protein</topology>
    </subcellularLocation>
</comment>
<keyword evidence="10" id="KW-1185">Reference proteome</keyword>
<evidence type="ECO:0000256" key="8">
    <source>
        <dbReference type="SAM" id="Phobius"/>
    </source>
</evidence>
<evidence type="ECO:0000256" key="3">
    <source>
        <dbReference type="ARBA" id="ARBA00022448"/>
    </source>
</evidence>
<evidence type="ECO:0000313" key="10">
    <source>
        <dbReference type="Proteomes" id="UP001209878"/>
    </source>
</evidence>
<reference evidence="9" key="1">
    <citation type="journal article" date="2023" name="Mol. Biol. Evol.">
        <title>Third-Generation Sequencing Reveals the Adaptive Role of the Epigenome in Three Deep-Sea Polychaetes.</title>
        <authorList>
            <person name="Perez M."/>
            <person name="Aroh O."/>
            <person name="Sun Y."/>
            <person name="Lan Y."/>
            <person name="Juniper S.K."/>
            <person name="Young C.R."/>
            <person name="Angers B."/>
            <person name="Qian P.Y."/>
        </authorList>
    </citation>
    <scope>NUCLEOTIDE SEQUENCE</scope>
    <source>
        <strain evidence="9">R07B-5</strain>
    </source>
</reference>
<evidence type="ECO:0000256" key="7">
    <source>
        <dbReference type="ARBA" id="ARBA00023180"/>
    </source>
</evidence>
<keyword evidence="7" id="KW-0325">Glycoprotein</keyword>
<feature type="transmembrane region" description="Helical" evidence="8">
    <location>
        <begin position="99"/>
        <end position="121"/>
    </location>
</feature>
<gene>
    <name evidence="9" type="ORF">NP493_325g02070</name>
</gene>
<dbReference type="GO" id="GO:0005283">
    <property type="term" value="F:amino acid:sodium symporter activity"/>
    <property type="evidence" value="ECO:0007669"/>
    <property type="project" value="TreeGrafter"/>
</dbReference>
<dbReference type="InterPro" id="IPR000175">
    <property type="entry name" value="Na/ntran_symport"/>
</dbReference>
<dbReference type="PRINTS" id="PR00176">
    <property type="entry name" value="NANEUSMPORT"/>
</dbReference>
<evidence type="ECO:0000256" key="2">
    <source>
        <dbReference type="ARBA" id="ARBA00006459"/>
    </source>
</evidence>